<keyword evidence="1" id="KW-1133">Transmembrane helix</keyword>
<accession>A0A150FWP1</accession>
<name>A0A150FWP1_GONPE</name>
<protein>
    <submittedName>
        <fullName evidence="2">Uncharacterized protein</fullName>
    </submittedName>
</protein>
<dbReference type="OrthoDB" id="522997at2759"/>
<dbReference type="Proteomes" id="UP000075714">
    <property type="component" value="Unassembled WGS sequence"/>
</dbReference>
<keyword evidence="1" id="KW-0472">Membrane</keyword>
<proteinExistence type="predicted"/>
<keyword evidence="3" id="KW-1185">Reference proteome</keyword>
<sequence>MLSQQVCRRAGLASSRATPILPARAVRARLFRREGPIAVEEAATVDEFNAPTKRQREQVKKTLTDLGFTEQAADILAYGKITNSNADLLIGDIRASFGIYQPPPPQGPVESVQSGVQDLLEKLRLPFLGLVLAAGLAAAFSQQVTVTLLG</sequence>
<feature type="transmembrane region" description="Helical" evidence="1">
    <location>
        <begin position="127"/>
        <end position="149"/>
    </location>
</feature>
<dbReference type="AlphaFoldDB" id="A0A150FWP1"/>
<evidence type="ECO:0000313" key="2">
    <source>
        <dbReference type="EMBL" id="KXZ41997.1"/>
    </source>
</evidence>
<comment type="caution">
    <text evidence="2">The sequence shown here is derived from an EMBL/GenBank/DDBJ whole genome shotgun (WGS) entry which is preliminary data.</text>
</comment>
<evidence type="ECO:0000256" key="1">
    <source>
        <dbReference type="SAM" id="Phobius"/>
    </source>
</evidence>
<keyword evidence="1" id="KW-0812">Transmembrane</keyword>
<reference evidence="3" key="1">
    <citation type="journal article" date="2016" name="Nat. Commun.">
        <title>The Gonium pectorale genome demonstrates co-option of cell cycle regulation during the evolution of multicellularity.</title>
        <authorList>
            <person name="Hanschen E.R."/>
            <person name="Marriage T.N."/>
            <person name="Ferris P.J."/>
            <person name="Hamaji T."/>
            <person name="Toyoda A."/>
            <person name="Fujiyama A."/>
            <person name="Neme R."/>
            <person name="Noguchi H."/>
            <person name="Minakuchi Y."/>
            <person name="Suzuki M."/>
            <person name="Kawai-Toyooka H."/>
            <person name="Smith D.R."/>
            <person name="Sparks H."/>
            <person name="Anderson J."/>
            <person name="Bakaric R."/>
            <person name="Luria V."/>
            <person name="Karger A."/>
            <person name="Kirschner M.W."/>
            <person name="Durand P.M."/>
            <person name="Michod R.E."/>
            <person name="Nozaki H."/>
            <person name="Olson B.J."/>
        </authorList>
    </citation>
    <scope>NUCLEOTIDE SEQUENCE [LARGE SCALE GENOMIC DNA]</scope>
    <source>
        <strain evidence="3">NIES-2863</strain>
    </source>
</reference>
<organism evidence="2 3">
    <name type="scientific">Gonium pectorale</name>
    <name type="common">Green alga</name>
    <dbReference type="NCBI Taxonomy" id="33097"/>
    <lineage>
        <taxon>Eukaryota</taxon>
        <taxon>Viridiplantae</taxon>
        <taxon>Chlorophyta</taxon>
        <taxon>core chlorophytes</taxon>
        <taxon>Chlorophyceae</taxon>
        <taxon>CS clade</taxon>
        <taxon>Chlamydomonadales</taxon>
        <taxon>Volvocaceae</taxon>
        <taxon>Gonium</taxon>
    </lineage>
</organism>
<evidence type="ECO:0000313" key="3">
    <source>
        <dbReference type="Proteomes" id="UP000075714"/>
    </source>
</evidence>
<dbReference type="EMBL" id="LSYV01000226">
    <property type="protein sequence ID" value="KXZ41997.1"/>
    <property type="molecule type" value="Genomic_DNA"/>
</dbReference>
<gene>
    <name evidence="2" type="ORF">GPECTOR_227g504</name>
</gene>